<protein>
    <submittedName>
        <fullName evidence="1">Uncharacterized protein</fullName>
    </submittedName>
</protein>
<accession>A0A9E7E914</accession>
<dbReference type="Proteomes" id="UP001055439">
    <property type="component" value="Chromosome 1"/>
</dbReference>
<evidence type="ECO:0000313" key="1">
    <source>
        <dbReference type="EMBL" id="URD72622.1"/>
    </source>
</evidence>
<reference evidence="1" key="1">
    <citation type="submission" date="2022-05" db="EMBL/GenBank/DDBJ databases">
        <title>The Musa troglodytarum L. genome provides insights into the mechanism of non-climacteric behaviour and enrichment of carotenoids.</title>
        <authorList>
            <person name="Wang J."/>
        </authorList>
    </citation>
    <scope>NUCLEOTIDE SEQUENCE</scope>
    <source>
        <tissue evidence="1">Leaf</tissue>
    </source>
</reference>
<organism evidence="1 2">
    <name type="scientific">Musa troglodytarum</name>
    <name type="common">fe'i banana</name>
    <dbReference type="NCBI Taxonomy" id="320322"/>
    <lineage>
        <taxon>Eukaryota</taxon>
        <taxon>Viridiplantae</taxon>
        <taxon>Streptophyta</taxon>
        <taxon>Embryophyta</taxon>
        <taxon>Tracheophyta</taxon>
        <taxon>Spermatophyta</taxon>
        <taxon>Magnoliopsida</taxon>
        <taxon>Liliopsida</taxon>
        <taxon>Zingiberales</taxon>
        <taxon>Musaceae</taxon>
        <taxon>Musa</taxon>
    </lineage>
</organism>
<name>A0A9E7E914_9LILI</name>
<proteinExistence type="predicted"/>
<gene>
    <name evidence="1" type="ORF">MUK42_20119</name>
</gene>
<dbReference type="AlphaFoldDB" id="A0A9E7E914"/>
<sequence>MYLQSLLCIWISRGQSIIPSTHGILQLYQLAVKHGGTRISRLINIQCAANKVTCTRTTFPCLQYHDPIPGIAIIHRGGHFEDSF</sequence>
<dbReference type="EMBL" id="CP097502">
    <property type="protein sequence ID" value="URD72622.1"/>
    <property type="molecule type" value="Genomic_DNA"/>
</dbReference>
<evidence type="ECO:0000313" key="2">
    <source>
        <dbReference type="Proteomes" id="UP001055439"/>
    </source>
</evidence>
<keyword evidence="2" id="KW-1185">Reference proteome</keyword>